<feature type="domain" description="Aminoglycoside phosphotransferase" evidence="1">
    <location>
        <begin position="24"/>
        <end position="236"/>
    </location>
</feature>
<dbReference type="Pfam" id="PF01636">
    <property type="entry name" value="APH"/>
    <property type="match status" value="1"/>
</dbReference>
<keyword evidence="3" id="KW-1185">Reference proteome</keyword>
<evidence type="ECO:0000259" key="1">
    <source>
        <dbReference type="Pfam" id="PF01636"/>
    </source>
</evidence>
<dbReference type="InterPro" id="IPR051678">
    <property type="entry name" value="AGP_Transferase"/>
</dbReference>
<dbReference type="Gene3D" id="3.30.200.20">
    <property type="entry name" value="Phosphorylase Kinase, domain 1"/>
    <property type="match status" value="1"/>
</dbReference>
<organism evidence="2 3">
    <name type="scientific">Paenibacillus oryzae</name>
    <dbReference type="NCBI Taxonomy" id="1844972"/>
    <lineage>
        <taxon>Bacteria</taxon>
        <taxon>Bacillati</taxon>
        <taxon>Bacillota</taxon>
        <taxon>Bacilli</taxon>
        <taxon>Bacillales</taxon>
        <taxon>Paenibacillaceae</taxon>
        <taxon>Paenibacillus</taxon>
    </lineage>
</organism>
<reference evidence="2 3" key="1">
    <citation type="submission" date="2016-05" db="EMBL/GenBank/DDBJ databases">
        <title>Paenibacillus oryzae. sp. nov., isolated from the rice root.</title>
        <authorList>
            <person name="Zhang J."/>
            <person name="Zhang X."/>
        </authorList>
    </citation>
    <scope>NUCLEOTIDE SEQUENCE [LARGE SCALE GENOMIC DNA]</scope>
    <source>
        <strain evidence="2 3">1DrF-4</strain>
    </source>
</reference>
<dbReference type="STRING" id="1844972.A7K91_02455"/>
<proteinExistence type="predicted"/>
<sequence>MNHSLKQQIEQIVGRMAEVIILDEQGCTSEVSRIMTTEGSFILKSVTKEKYRSWLMNEAKVLKDMGRQKSIPLPKYIGFFEDKHSSHLLMSYEPGSTLTAAIHKAESESEKLVLIRSFGQFLNRFHMKEVSAVVQNDGDWLKRQLSTAREYVEGGLTSGSPQLLRFLECNKPDPVLQTIVHGDCTTDNVLVLDGKAHMFIDVSGMTIGDPRYDETLAISHFHDNPAFLHAFYEGYTRYKVSREEVSYFEGLYEFF</sequence>
<dbReference type="SUPFAM" id="SSF56112">
    <property type="entry name" value="Protein kinase-like (PK-like)"/>
    <property type="match status" value="1"/>
</dbReference>
<dbReference type="PANTHER" id="PTHR21310">
    <property type="entry name" value="AMINOGLYCOSIDE PHOSPHOTRANSFERASE-RELATED-RELATED"/>
    <property type="match status" value="1"/>
</dbReference>
<dbReference type="Gene3D" id="3.90.1200.10">
    <property type="match status" value="1"/>
</dbReference>
<dbReference type="Proteomes" id="UP000092024">
    <property type="component" value="Unassembled WGS sequence"/>
</dbReference>
<dbReference type="InterPro" id="IPR002575">
    <property type="entry name" value="Aminoglycoside_PTrfase"/>
</dbReference>
<dbReference type="EMBL" id="LYPA01000080">
    <property type="protein sequence ID" value="OBR62541.1"/>
    <property type="molecule type" value="Genomic_DNA"/>
</dbReference>
<gene>
    <name evidence="2" type="ORF">A7K91_02455</name>
</gene>
<name>A0A1A5YA85_9BACL</name>
<dbReference type="OrthoDB" id="9812495at2"/>
<dbReference type="AlphaFoldDB" id="A0A1A5YA85"/>
<evidence type="ECO:0000313" key="3">
    <source>
        <dbReference type="Proteomes" id="UP000092024"/>
    </source>
</evidence>
<protein>
    <submittedName>
        <fullName evidence="2">Amino acid transporter</fullName>
    </submittedName>
</protein>
<evidence type="ECO:0000313" key="2">
    <source>
        <dbReference type="EMBL" id="OBR62541.1"/>
    </source>
</evidence>
<comment type="caution">
    <text evidence="2">The sequence shown here is derived from an EMBL/GenBank/DDBJ whole genome shotgun (WGS) entry which is preliminary data.</text>
</comment>
<accession>A0A1A5YA85</accession>
<dbReference type="InterPro" id="IPR011009">
    <property type="entry name" value="Kinase-like_dom_sf"/>
</dbReference>